<comment type="caution">
    <text evidence="1">The sequence shown here is derived from an EMBL/GenBank/DDBJ whole genome shotgun (WGS) entry which is preliminary data.</text>
</comment>
<sequence length="89" mass="8803">MGGICGRGRVGGVDRHGYPGGVGLRGGVRSVDGRGYLKGVGGCGGVGVTDGRGDLSGRVTGCGFDLDGRLGGRGVVGGGVRHPHHQRHV</sequence>
<protein>
    <submittedName>
        <fullName evidence="1">Uncharacterized protein</fullName>
    </submittedName>
</protein>
<reference evidence="1" key="1">
    <citation type="journal article" date="2021" name="Sci. Adv.">
        <title>The American lobster genome reveals insights on longevity, neural, and immune adaptations.</title>
        <authorList>
            <person name="Polinski J.M."/>
            <person name="Zimin A.V."/>
            <person name="Clark K.F."/>
            <person name="Kohn A.B."/>
            <person name="Sadowski N."/>
            <person name="Timp W."/>
            <person name="Ptitsyn A."/>
            <person name="Khanna P."/>
            <person name="Romanova D.Y."/>
            <person name="Williams P."/>
            <person name="Greenwood S.J."/>
            <person name="Moroz L.L."/>
            <person name="Walt D.R."/>
            <person name="Bodnar A.G."/>
        </authorList>
    </citation>
    <scope>NUCLEOTIDE SEQUENCE</scope>
    <source>
        <strain evidence="1">GMGI-L3</strain>
    </source>
</reference>
<gene>
    <name evidence="1" type="ORF">Hamer_G002164</name>
</gene>
<keyword evidence="2" id="KW-1185">Reference proteome</keyword>
<proteinExistence type="predicted"/>
<dbReference type="AlphaFoldDB" id="A0A8J5JRX5"/>
<evidence type="ECO:0000313" key="2">
    <source>
        <dbReference type="Proteomes" id="UP000747542"/>
    </source>
</evidence>
<organism evidence="1 2">
    <name type="scientific">Homarus americanus</name>
    <name type="common">American lobster</name>
    <dbReference type="NCBI Taxonomy" id="6706"/>
    <lineage>
        <taxon>Eukaryota</taxon>
        <taxon>Metazoa</taxon>
        <taxon>Ecdysozoa</taxon>
        <taxon>Arthropoda</taxon>
        <taxon>Crustacea</taxon>
        <taxon>Multicrustacea</taxon>
        <taxon>Malacostraca</taxon>
        <taxon>Eumalacostraca</taxon>
        <taxon>Eucarida</taxon>
        <taxon>Decapoda</taxon>
        <taxon>Pleocyemata</taxon>
        <taxon>Astacidea</taxon>
        <taxon>Nephropoidea</taxon>
        <taxon>Nephropidae</taxon>
        <taxon>Homarus</taxon>
    </lineage>
</organism>
<dbReference type="EMBL" id="JAHLQT010026502">
    <property type="protein sequence ID" value="KAG7163092.1"/>
    <property type="molecule type" value="Genomic_DNA"/>
</dbReference>
<name>A0A8J5JRX5_HOMAM</name>
<dbReference type="Proteomes" id="UP000747542">
    <property type="component" value="Unassembled WGS sequence"/>
</dbReference>
<evidence type="ECO:0000313" key="1">
    <source>
        <dbReference type="EMBL" id="KAG7163092.1"/>
    </source>
</evidence>
<accession>A0A8J5JRX5</accession>